<feature type="compositionally biased region" description="Low complexity" evidence="1">
    <location>
        <begin position="148"/>
        <end position="157"/>
    </location>
</feature>
<organism evidence="2">
    <name type="scientific">Zea mays</name>
    <name type="common">Maize</name>
    <dbReference type="NCBI Taxonomy" id="4577"/>
    <lineage>
        <taxon>Eukaryota</taxon>
        <taxon>Viridiplantae</taxon>
        <taxon>Streptophyta</taxon>
        <taxon>Embryophyta</taxon>
        <taxon>Tracheophyta</taxon>
        <taxon>Spermatophyta</taxon>
        <taxon>Magnoliopsida</taxon>
        <taxon>Liliopsida</taxon>
        <taxon>Poales</taxon>
        <taxon>Poaceae</taxon>
        <taxon>PACMAD clade</taxon>
        <taxon>Panicoideae</taxon>
        <taxon>Andropogonodae</taxon>
        <taxon>Andropogoneae</taxon>
        <taxon>Tripsacinae</taxon>
        <taxon>Zea</taxon>
    </lineage>
</organism>
<proteinExistence type="evidence at transcript level"/>
<feature type="region of interest" description="Disordered" evidence="1">
    <location>
        <begin position="1"/>
        <end position="97"/>
    </location>
</feature>
<reference evidence="2" key="1">
    <citation type="journal article" date="2009" name="PLoS Genet.">
        <title>Sequencing, mapping, and analysis of 27,455 maize full-length cDNAs.</title>
        <authorList>
            <person name="Soderlund C."/>
            <person name="Descour A."/>
            <person name="Kudrna D."/>
            <person name="Bomhoff M."/>
            <person name="Boyd L."/>
            <person name="Currie J."/>
            <person name="Angelova A."/>
            <person name="Collura K."/>
            <person name="Wissotski M."/>
            <person name="Ashley E."/>
            <person name="Morrow D."/>
            <person name="Fernandes J."/>
            <person name="Walbot V."/>
            <person name="Yu Y."/>
        </authorList>
    </citation>
    <scope>NUCLEOTIDE SEQUENCE</scope>
    <source>
        <strain evidence="2">B73</strain>
    </source>
</reference>
<name>B4FIG4_MAIZE</name>
<accession>B4FIG4</accession>
<sequence>MGSSSWTAMPRAPSSPRAASRASPPPTSSAAATGRTSPGGSCTTGWRRRASSPCHLSSSRSLGSRAAAWSSAPPSTTASATASAPRSSSTPEARAAAGLLRQRLRARVRQVHGGPADVPVLRLGRALRGAAGAGRQGVRGRRLRALHGRPPGGAARRPPGPGGQPGDLGVDAPGPRGPGLRRRQGRAHGPAHQRDLLRLPARGRRPARRHCARLRPAGRRRQVPALLPRVPQGRRSGREAHLSYYGYDV</sequence>
<dbReference type="EMBL" id="BT036902">
    <property type="protein sequence ID" value="ACF81907.1"/>
    <property type="molecule type" value="mRNA"/>
</dbReference>
<evidence type="ECO:0000313" key="2">
    <source>
        <dbReference type="EMBL" id="ACF81907.1"/>
    </source>
</evidence>
<feature type="compositionally biased region" description="Low complexity" evidence="1">
    <location>
        <begin position="51"/>
        <end position="97"/>
    </location>
</feature>
<feature type="compositionally biased region" description="Basic residues" evidence="1">
    <location>
        <begin position="201"/>
        <end position="222"/>
    </location>
</feature>
<evidence type="ECO:0000256" key="1">
    <source>
        <dbReference type="SAM" id="MobiDB-lite"/>
    </source>
</evidence>
<protein>
    <submittedName>
        <fullName evidence="2">Uncharacterized protein</fullName>
    </submittedName>
</protein>
<feature type="compositionally biased region" description="Basic residues" evidence="1">
    <location>
        <begin position="179"/>
        <end position="191"/>
    </location>
</feature>
<feature type="compositionally biased region" description="Low complexity" evidence="1">
    <location>
        <begin position="10"/>
        <end position="41"/>
    </location>
</feature>
<feature type="region of interest" description="Disordered" evidence="1">
    <location>
        <begin position="129"/>
        <end position="223"/>
    </location>
</feature>
<feature type="compositionally biased region" description="Basic residues" evidence="1">
    <location>
        <begin position="138"/>
        <end position="147"/>
    </location>
</feature>
<dbReference type="AlphaFoldDB" id="B4FIG4"/>